<feature type="signal peptide" evidence="1">
    <location>
        <begin position="1"/>
        <end position="19"/>
    </location>
</feature>
<evidence type="ECO:0000256" key="1">
    <source>
        <dbReference type="SAM" id="SignalP"/>
    </source>
</evidence>
<evidence type="ECO:0000313" key="3">
    <source>
        <dbReference type="Proteomes" id="UP001302274"/>
    </source>
</evidence>
<organism evidence="2 3">
    <name type="scientific">Bacteriovorax antarcticus</name>
    <dbReference type="NCBI Taxonomy" id="3088717"/>
    <lineage>
        <taxon>Bacteria</taxon>
        <taxon>Pseudomonadati</taxon>
        <taxon>Bdellovibrionota</taxon>
        <taxon>Bacteriovoracia</taxon>
        <taxon>Bacteriovoracales</taxon>
        <taxon>Bacteriovoracaceae</taxon>
        <taxon>Bacteriovorax</taxon>
    </lineage>
</organism>
<dbReference type="Proteomes" id="UP001302274">
    <property type="component" value="Unassembled WGS sequence"/>
</dbReference>
<accession>A0ABU5W0A7</accession>
<dbReference type="PROSITE" id="PS51257">
    <property type="entry name" value="PROKAR_LIPOPROTEIN"/>
    <property type="match status" value="1"/>
</dbReference>
<evidence type="ECO:0008006" key="4">
    <source>
        <dbReference type="Google" id="ProtNLM"/>
    </source>
</evidence>
<keyword evidence="3" id="KW-1185">Reference proteome</keyword>
<name>A0ABU5W0A7_9BACT</name>
<dbReference type="RefSeq" id="WP_323578306.1">
    <property type="nucleotide sequence ID" value="NZ_JAYGJQ010000002.1"/>
</dbReference>
<evidence type="ECO:0000313" key="2">
    <source>
        <dbReference type="EMBL" id="MEA9358058.1"/>
    </source>
</evidence>
<gene>
    <name evidence="2" type="ORF">SHI21_17630</name>
</gene>
<comment type="caution">
    <text evidence="2">The sequence shown here is derived from an EMBL/GenBank/DDBJ whole genome shotgun (WGS) entry which is preliminary data.</text>
</comment>
<proteinExistence type="predicted"/>
<sequence length="110" mass="12821">MKKLFVMMALVLSATGCGALRINPKSCKTDAVWGTSPNAVRGITPEEQEEERVIDIKAKEQFFVFYDRDIRLRDLLQEHGIKCEEVKRLRLVMSTSWFFWREVSLKVVKQ</sequence>
<keyword evidence="1" id="KW-0732">Signal</keyword>
<protein>
    <recommendedName>
        <fullName evidence="4">Lipoprotein</fullName>
    </recommendedName>
</protein>
<feature type="chain" id="PRO_5047298748" description="Lipoprotein" evidence="1">
    <location>
        <begin position="20"/>
        <end position="110"/>
    </location>
</feature>
<reference evidence="2 3" key="1">
    <citation type="submission" date="2023-11" db="EMBL/GenBank/DDBJ databases">
        <title>A Novel Polar Bacteriovorax (B. antarcticus) Isolated from the Biocrust in Antarctica.</title>
        <authorList>
            <person name="Mun W."/>
            <person name="Choi S.Y."/>
            <person name="Mitchell R.J."/>
        </authorList>
    </citation>
    <scope>NUCLEOTIDE SEQUENCE [LARGE SCALE GENOMIC DNA]</scope>
    <source>
        <strain evidence="2 3">PP10</strain>
    </source>
</reference>
<dbReference type="EMBL" id="JAYGJQ010000002">
    <property type="protein sequence ID" value="MEA9358058.1"/>
    <property type="molecule type" value="Genomic_DNA"/>
</dbReference>